<keyword evidence="2" id="KW-1185">Reference proteome</keyword>
<reference evidence="1" key="1">
    <citation type="submission" date="2022-12" db="EMBL/GenBank/DDBJ databases">
        <authorList>
            <person name="Petersen C."/>
        </authorList>
    </citation>
    <scope>NUCLEOTIDE SEQUENCE</scope>
    <source>
        <strain evidence="1">IBT 16125</strain>
    </source>
</reference>
<evidence type="ECO:0000313" key="2">
    <source>
        <dbReference type="Proteomes" id="UP001213681"/>
    </source>
</evidence>
<protein>
    <submittedName>
        <fullName evidence="1">Uncharacterized protein</fullName>
    </submittedName>
</protein>
<organism evidence="1 2">
    <name type="scientific">Penicillium daleae</name>
    <dbReference type="NCBI Taxonomy" id="63821"/>
    <lineage>
        <taxon>Eukaryota</taxon>
        <taxon>Fungi</taxon>
        <taxon>Dikarya</taxon>
        <taxon>Ascomycota</taxon>
        <taxon>Pezizomycotina</taxon>
        <taxon>Eurotiomycetes</taxon>
        <taxon>Eurotiomycetidae</taxon>
        <taxon>Eurotiales</taxon>
        <taxon>Aspergillaceae</taxon>
        <taxon>Penicillium</taxon>
    </lineage>
</organism>
<comment type="caution">
    <text evidence="1">The sequence shown here is derived from an EMBL/GenBank/DDBJ whole genome shotgun (WGS) entry which is preliminary data.</text>
</comment>
<evidence type="ECO:0000313" key="1">
    <source>
        <dbReference type="EMBL" id="KAJ5464820.1"/>
    </source>
</evidence>
<dbReference type="AlphaFoldDB" id="A0AAD6CGY3"/>
<reference evidence="1" key="2">
    <citation type="journal article" date="2023" name="IMA Fungus">
        <title>Comparative genomic study of the Penicillium genus elucidates a diverse pangenome and 15 lateral gene transfer events.</title>
        <authorList>
            <person name="Petersen C."/>
            <person name="Sorensen T."/>
            <person name="Nielsen M.R."/>
            <person name="Sondergaard T.E."/>
            <person name="Sorensen J.L."/>
            <person name="Fitzpatrick D.A."/>
            <person name="Frisvad J.C."/>
            <person name="Nielsen K.L."/>
        </authorList>
    </citation>
    <scope>NUCLEOTIDE SEQUENCE</scope>
    <source>
        <strain evidence="1">IBT 16125</strain>
    </source>
</reference>
<dbReference type="Proteomes" id="UP001213681">
    <property type="component" value="Unassembled WGS sequence"/>
</dbReference>
<dbReference type="GeneID" id="81594143"/>
<proteinExistence type="predicted"/>
<sequence>MQRGDRKLVTKLLDVYMAGRIPTMAHHSPKGISDAVAATYGISAVTAMLALSTLPQRCGWIAGNKA</sequence>
<gene>
    <name evidence="1" type="ORF">N7458_000506</name>
</gene>
<name>A0AAD6CGY3_9EURO</name>
<accession>A0AAD6CGY3</accession>
<dbReference type="RefSeq" id="XP_056771667.1">
    <property type="nucleotide sequence ID" value="XM_056903900.1"/>
</dbReference>
<dbReference type="EMBL" id="JAPVEA010000001">
    <property type="protein sequence ID" value="KAJ5464820.1"/>
    <property type="molecule type" value="Genomic_DNA"/>
</dbReference>